<dbReference type="AlphaFoldDB" id="W9PSW9"/>
<feature type="region of interest" description="Disordered" evidence="1">
    <location>
        <begin position="1"/>
        <end position="52"/>
    </location>
</feature>
<proteinExistence type="predicted"/>
<protein>
    <submittedName>
        <fullName evidence="2">Uncharacterized protein</fullName>
    </submittedName>
</protein>
<dbReference type="EMBL" id="JH650970">
    <property type="protein sequence ID" value="EXA48319.1"/>
    <property type="molecule type" value="Genomic_DNA"/>
</dbReference>
<gene>
    <name evidence="2" type="ORF">FOVG_05112</name>
</gene>
<organism evidence="2">
    <name type="scientific">Fusarium oxysporum f. sp. pisi HDV247</name>
    <dbReference type="NCBI Taxonomy" id="1080344"/>
    <lineage>
        <taxon>Eukaryota</taxon>
        <taxon>Fungi</taxon>
        <taxon>Dikarya</taxon>
        <taxon>Ascomycota</taxon>
        <taxon>Pezizomycotina</taxon>
        <taxon>Sordariomycetes</taxon>
        <taxon>Hypocreomycetidae</taxon>
        <taxon>Hypocreales</taxon>
        <taxon>Nectriaceae</taxon>
        <taxon>Fusarium</taxon>
        <taxon>Fusarium oxysporum species complex</taxon>
    </lineage>
</organism>
<reference evidence="2" key="2">
    <citation type="submission" date="2012-05" db="EMBL/GenBank/DDBJ databases">
        <title>Annotation of the Genome Sequence of Fusarium oxysporum HDV247.</title>
        <authorList>
            <consortium name="The Broad Institute Genomics Platform"/>
            <person name="Ma L.-J."/>
            <person name="Corby-Kistler H."/>
            <person name="Broz K."/>
            <person name="Gale L.R."/>
            <person name="Jonkers W."/>
            <person name="O'Donnell K."/>
            <person name="Ploetz R."/>
            <person name="Steinberg C."/>
            <person name="Schwartz D.C."/>
            <person name="VanEtten H."/>
            <person name="Zhou S."/>
            <person name="Young S.K."/>
            <person name="Zeng Q."/>
            <person name="Gargeya S."/>
            <person name="Fitzgerald M."/>
            <person name="Abouelleil A."/>
            <person name="Alvarado L."/>
            <person name="Chapman S.B."/>
            <person name="Gainer-Dewar J."/>
            <person name="Goldberg J."/>
            <person name="Griggs A."/>
            <person name="Gujja S."/>
            <person name="Hansen M."/>
            <person name="Howarth C."/>
            <person name="Imamovic A."/>
            <person name="Ireland A."/>
            <person name="Larimer J."/>
            <person name="McCowan C."/>
            <person name="Murphy C."/>
            <person name="Pearson M."/>
            <person name="Poon T.W."/>
            <person name="Priest M."/>
            <person name="Roberts A."/>
            <person name="Saif S."/>
            <person name="Shea T."/>
            <person name="Sykes S."/>
            <person name="Wortman J."/>
            <person name="Nusbaum C."/>
            <person name="Birren B."/>
        </authorList>
    </citation>
    <scope>NUCLEOTIDE SEQUENCE</scope>
    <source>
        <strain evidence="2">HDV247</strain>
    </source>
</reference>
<feature type="compositionally biased region" description="Basic and acidic residues" evidence="1">
    <location>
        <begin position="42"/>
        <end position="52"/>
    </location>
</feature>
<dbReference type="HOGENOM" id="CLU_3087277_0_0_1"/>
<reference evidence="2" key="1">
    <citation type="submission" date="2011-10" db="EMBL/GenBank/DDBJ databases">
        <title>The Genome Sequence of Fusarium oxysporum HDV247.</title>
        <authorList>
            <consortium name="The Broad Institute Genome Sequencing Platform"/>
            <person name="Ma L.-J."/>
            <person name="Gale L.R."/>
            <person name="Schwartz D.C."/>
            <person name="Zhou S."/>
            <person name="Corby-Kistler H."/>
            <person name="Young S.K."/>
            <person name="Zeng Q."/>
            <person name="Gargeya S."/>
            <person name="Fitzgerald M."/>
            <person name="Haas B."/>
            <person name="Abouelleil A."/>
            <person name="Alvarado L."/>
            <person name="Arachchi H.M."/>
            <person name="Berlin A."/>
            <person name="Brown A."/>
            <person name="Chapman S.B."/>
            <person name="Chen Z."/>
            <person name="Dunbar C."/>
            <person name="Freedman E."/>
            <person name="Gearin G."/>
            <person name="Goldberg J."/>
            <person name="Griggs A."/>
            <person name="Gujja S."/>
            <person name="Heiman D."/>
            <person name="Howarth C."/>
            <person name="Larson L."/>
            <person name="Lui A."/>
            <person name="MacDonald P.J.P."/>
            <person name="Montmayeur A."/>
            <person name="Murphy C."/>
            <person name="Neiman D."/>
            <person name="Pearson M."/>
            <person name="Priest M."/>
            <person name="Roberts A."/>
            <person name="Saif S."/>
            <person name="Shea T."/>
            <person name="Shenoy N."/>
            <person name="Sisk P."/>
            <person name="Stolte C."/>
            <person name="Sykes S."/>
            <person name="Wortman J."/>
            <person name="Nusbaum C."/>
            <person name="Birren B."/>
        </authorList>
    </citation>
    <scope>NUCLEOTIDE SEQUENCE [LARGE SCALE GENOMIC DNA]</scope>
    <source>
        <strain evidence="2">HDV247</strain>
    </source>
</reference>
<evidence type="ECO:0000313" key="2">
    <source>
        <dbReference type="EMBL" id="EXA48319.1"/>
    </source>
</evidence>
<feature type="compositionally biased region" description="Polar residues" evidence="1">
    <location>
        <begin position="1"/>
        <end position="14"/>
    </location>
</feature>
<accession>W9PSW9</accession>
<name>W9PSW9_FUSOX</name>
<sequence length="52" mass="5495">MEFKKSGSNGQPSKGQGKIKPKPADSERSRRSQARGACGGFDEDKGPGVETD</sequence>
<dbReference type="Proteomes" id="UP000030751">
    <property type="component" value="Unassembled WGS sequence"/>
</dbReference>
<evidence type="ECO:0000256" key="1">
    <source>
        <dbReference type="SAM" id="MobiDB-lite"/>
    </source>
</evidence>